<accession>A0ABQ0RL43</accession>
<protein>
    <recommendedName>
        <fullName evidence="6">Dihydrolipoamide acetyltransferase component of pyruvate dehydrogenase complex</fullName>
        <ecNumber evidence="6">2.3.1.-</ecNumber>
    </recommendedName>
</protein>
<dbReference type="InterPro" id="IPR050743">
    <property type="entry name" value="2-oxoacid_DH_E2_comp"/>
</dbReference>
<dbReference type="EMBL" id="BJNE01000006">
    <property type="protein sequence ID" value="GEC12527.1"/>
    <property type="molecule type" value="Genomic_DNA"/>
</dbReference>
<keyword evidence="10" id="KW-0670">Pyruvate</keyword>
<dbReference type="Pfam" id="PF02817">
    <property type="entry name" value="E3_binding"/>
    <property type="match status" value="1"/>
</dbReference>
<dbReference type="PROSITE" id="PS51826">
    <property type="entry name" value="PSBD"/>
    <property type="match status" value="1"/>
</dbReference>
<comment type="similarity">
    <text evidence="2 6">Belongs to the 2-oxoacid dehydrogenase family.</text>
</comment>
<organism evidence="10 11">
    <name type="scientific">Glutamicibacter nicotianae</name>
    <name type="common">Arthrobacter nicotianae</name>
    <dbReference type="NCBI Taxonomy" id="37929"/>
    <lineage>
        <taxon>Bacteria</taxon>
        <taxon>Bacillati</taxon>
        <taxon>Actinomycetota</taxon>
        <taxon>Actinomycetes</taxon>
        <taxon>Micrococcales</taxon>
        <taxon>Micrococcaceae</taxon>
        <taxon>Glutamicibacter</taxon>
    </lineage>
</organism>
<keyword evidence="5 6" id="KW-0012">Acyltransferase</keyword>
<name>A0ABQ0RL43_GLUNI</name>
<dbReference type="SUPFAM" id="SSF51230">
    <property type="entry name" value="Single hybrid motif"/>
    <property type="match status" value="1"/>
</dbReference>
<feature type="region of interest" description="Disordered" evidence="7">
    <location>
        <begin position="203"/>
        <end position="224"/>
    </location>
</feature>
<reference evidence="10 11" key="1">
    <citation type="submission" date="2019-06" db="EMBL/GenBank/DDBJ databases">
        <title>Whole genome shotgun sequence of Glutamicibacter nicotianae NBRC 14234.</title>
        <authorList>
            <person name="Hosoyama A."/>
            <person name="Uohara A."/>
            <person name="Ohji S."/>
            <person name="Ichikawa N."/>
        </authorList>
    </citation>
    <scope>NUCLEOTIDE SEQUENCE [LARGE SCALE GENOMIC DNA]</scope>
    <source>
        <strain evidence="10 11">NBRC 14234</strain>
    </source>
</reference>
<evidence type="ECO:0000313" key="10">
    <source>
        <dbReference type="EMBL" id="GEC12527.1"/>
    </source>
</evidence>
<feature type="compositionally biased region" description="Low complexity" evidence="7">
    <location>
        <begin position="133"/>
        <end position="150"/>
    </location>
</feature>
<dbReference type="InterPro" id="IPR001078">
    <property type="entry name" value="2-oxoacid_DH_actylTfrase"/>
</dbReference>
<dbReference type="PROSITE" id="PS50968">
    <property type="entry name" value="BIOTINYL_LIPOYL"/>
    <property type="match status" value="1"/>
</dbReference>
<keyword evidence="11" id="KW-1185">Reference proteome</keyword>
<dbReference type="CDD" id="cd06849">
    <property type="entry name" value="lipoyl_domain"/>
    <property type="match status" value="1"/>
</dbReference>
<evidence type="ECO:0000256" key="4">
    <source>
        <dbReference type="ARBA" id="ARBA00022823"/>
    </source>
</evidence>
<evidence type="ECO:0000256" key="5">
    <source>
        <dbReference type="ARBA" id="ARBA00023315"/>
    </source>
</evidence>
<evidence type="ECO:0000256" key="6">
    <source>
        <dbReference type="RuleBase" id="RU003423"/>
    </source>
</evidence>
<dbReference type="Pfam" id="PF00364">
    <property type="entry name" value="Biotin_lipoyl"/>
    <property type="match status" value="1"/>
</dbReference>
<sequence length="454" mass="47903">MTAHTFKLPDLGEGLTESEVLNWKIKVGEHVALNQIIAEVETAKAVVELPSPFAGFVQALHATEGETVQVGGPLVTFDQEPGGSGEQPAAPDSAQQEQSKAGERTPTLVGYGAPADTGNRPKRKARGSRNPEAVPAPAPAASAPVASQPADGPGTHEREQHAVTRCTPPVRKLARDHGVDISALAGSGEDGLVLRRDVQQAIDSAGASTPAAKDSESMSPPDADRHVKITAVRRATAKAMVQSAFTAPHATEFLTVDVTESMELLERMRSHRLLKNLKLNITTLAALVVTRLLKTYPALNSTWDEKADEIIEFGSVNLGMAVASDRGLLVPVLKNAQAKTLPVLAAELSGIILQGREGTLSPAQLTGGTFSITNVGVFGVDAGTPILPPGQAGILALGQVKRRPWEYQDQVALRHTMTLALSFDHRVVDGKEASEFLAGVGSVLEDPGMMNIFI</sequence>
<dbReference type="EC" id="2.3.1.-" evidence="6"/>
<keyword evidence="4 6" id="KW-0450">Lipoyl</keyword>
<evidence type="ECO:0000256" key="2">
    <source>
        <dbReference type="ARBA" id="ARBA00007317"/>
    </source>
</evidence>
<dbReference type="Gene3D" id="2.40.50.100">
    <property type="match status" value="1"/>
</dbReference>
<dbReference type="Gene3D" id="4.10.320.10">
    <property type="entry name" value="E3-binding domain"/>
    <property type="match status" value="1"/>
</dbReference>
<feature type="domain" description="Lipoyl-binding" evidence="8">
    <location>
        <begin position="3"/>
        <end position="78"/>
    </location>
</feature>
<evidence type="ECO:0000256" key="1">
    <source>
        <dbReference type="ARBA" id="ARBA00001938"/>
    </source>
</evidence>
<dbReference type="PROSITE" id="PS00189">
    <property type="entry name" value="LIPOYL"/>
    <property type="match status" value="1"/>
</dbReference>
<evidence type="ECO:0000313" key="11">
    <source>
        <dbReference type="Proteomes" id="UP000316242"/>
    </source>
</evidence>
<feature type="region of interest" description="Disordered" evidence="7">
    <location>
        <begin position="73"/>
        <end position="164"/>
    </location>
</feature>
<dbReference type="Gene3D" id="3.30.559.10">
    <property type="entry name" value="Chloramphenicol acetyltransferase-like domain"/>
    <property type="match status" value="1"/>
</dbReference>
<evidence type="ECO:0000259" key="9">
    <source>
        <dbReference type="PROSITE" id="PS51826"/>
    </source>
</evidence>
<dbReference type="SUPFAM" id="SSF52777">
    <property type="entry name" value="CoA-dependent acyltransferases"/>
    <property type="match status" value="1"/>
</dbReference>
<dbReference type="RefSeq" id="WP_141357423.1">
    <property type="nucleotide sequence ID" value="NZ_BAAAWM010000001.1"/>
</dbReference>
<dbReference type="PANTHER" id="PTHR43178:SF5">
    <property type="entry name" value="LIPOAMIDE ACYLTRANSFERASE COMPONENT OF BRANCHED-CHAIN ALPHA-KETO ACID DEHYDROGENASE COMPLEX, MITOCHONDRIAL"/>
    <property type="match status" value="1"/>
</dbReference>
<dbReference type="InterPro" id="IPR004167">
    <property type="entry name" value="PSBD"/>
</dbReference>
<dbReference type="InterPro" id="IPR036625">
    <property type="entry name" value="E3-bd_dom_sf"/>
</dbReference>
<evidence type="ECO:0000259" key="8">
    <source>
        <dbReference type="PROSITE" id="PS50968"/>
    </source>
</evidence>
<dbReference type="SUPFAM" id="SSF47005">
    <property type="entry name" value="Peripheral subunit-binding domain of 2-oxo acid dehydrogenase complex"/>
    <property type="match status" value="1"/>
</dbReference>
<comment type="caution">
    <text evidence="10">The sequence shown here is derived from an EMBL/GenBank/DDBJ whole genome shotgun (WGS) entry which is preliminary data.</text>
</comment>
<dbReference type="Pfam" id="PF00198">
    <property type="entry name" value="2-oxoacid_dh"/>
    <property type="match status" value="1"/>
</dbReference>
<dbReference type="PANTHER" id="PTHR43178">
    <property type="entry name" value="DIHYDROLIPOAMIDE ACETYLTRANSFERASE COMPONENT OF PYRUVATE DEHYDROGENASE COMPLEX"/>
    <property type="match status" value="1"/>
</dbReference>
<dbReference type="Proteomes" id="UP000316242">
    <property type="component" value="Unassembled WGS sequence"/>
</dbReference>
<proteinExistence type="inferred from homology"/>
<dbReference type="InterPro" id="IPR023213">
    <property type="entry name" value="CAT-like_dom_sf"/>
</dbReference>
<dbReference type="InterPro" id="IPR000089">
    <property type="entry name" value="Biotin_lipoyl"/>
</dbReference>
<feature type="domain" description="Peripheral subunit-binding (PSBD)" evidence="9">
    <location>
        <begin position="165"/>
        <end position="202"/>
    </location>
</feature>
<dbReference type="InterPro" id="IPR011053">
    <property type="entry name" value="Single_hybrid_motif"/>
</dbReference>
<evidence type="ECO:0000256" key="3">
    <source>
        <dbReference type="ARBA" id="ARBA00022679"/>
    </source>
</evidence>
<gene>
    <name evidence="10" type="primary">pdhC</name>
    <name evidence="10" type="ORF">ANI01nite_17300</name>
</gene>
<evidence type="ECO:0000256" key="7">
    <source>
        <dbReference type="SAM" id="MobiDB-lite"/>
    </source>
</evidence>
<dbReference type="InterPro" id="IPR003016">
    <property type="entry name" value="2-oxoA_DH_lipoyl-BS"/>
</dbReference>
<keyword evidence="3 6" id="KW-0808">Transferase</keyword>
<comment type="cofactor">
    <cofactor evidence="1 6">
        <name>(R)-lipoate</name>
        <dbReference type="ChEBI" id="CHEBI:83088"/>
    </cofactor>
</comment>